<sequence length="58" mass="6281">MAVFAIVMAACGDTALNFREYAEVLNLGTGIDPWIVAAAFSLLTGKAFDRLYPPDEDE</sequence>
<gene>
    <name evidence="1" type="ORF">GCM10009733_098450</name>
</gene>
<accession>A0ABP4TCY8</accession>
<protein>
    <recommendedName>
        <fullName evidence="3">Holin</fullName>
    </recommendedName>
</protein>
<keyword evidence="2" id="KW-1185">Reference proteome</keyword>
<name>A0ABP4TCY8_9ACTN</name>
<evidence type="ECO:0000313" key="1">
    <source>
        <dbReference type="EMBL" id="GAA1686076.1"/>
    </source>
</evidence>
<comment type="caution">
    <text evidence="1">The sequence shown here is derived from an EMBL/GenBank/DDBJ whole genome shotgun (WGS) entry which is preliminary data.</text>
</comment>
<organism evidence="1 2">
    <name type="scientific">Nonomuraea maheshkhaliensis</name>
    <dbReference type="NCBI Taxonomy" id="419590"/>
    <lineage>
        <taxon>Bacteria</taxon>
        <taxon>Bacillati</taxon>
        <taxon>Actinomycetota</taxon>
        <taxon>Actinomycetes</taxon>
        <taxon>Streptosporangiales</taxon>
        <taxon>Streptosporangiaceae</taxon>
        <taxon>Nonomuraea</taxon>
    </lineage>
</organism>
<dbReference type="RefSeq" id="WP_346114046.1">
    <property type="nucleotide sequence ID" value="NZ_BAAAMU010000147.1"/>
</dbReference>
<evidence type="ECO:0000313" key="2">
    <source>
        <dbReference type="Proteomes" id="UP001500064"/>
    </source>
</evidence>
<dbReference type="EMBL" id="BAAAMU010000147">
    <property type="protein sequence ID" value="GAA1686076.1"/>
    <property type="molecule type" value="Genomic_DNA"/>
</dbReference>
<proteinExistence type="predicted"/>
<dbReference type="Proteomes" id="UP001500064">
    <property type="component" value="Unassembled WGS sequence"/>
</dbReference>
<evidence type="ECO:0008006" key="3">
    <source>
        <dbReference type="Google" id="ProtNLM"/>
    </source>
</evidence>
<reference evidence="2" key="1">
    <citation type="journal article" date="2019" name="Int. J. Syst. Evol. Microbiol.">
        <title>The Global Catalogue of Microorganisms (GCM) 10K type strain sequencing project: providing services to taxonomists for standard genome sequencing and annotation.</title>
        <authorList>
            <consortium name="The Broad Institute Genomics Platform"/>
            <consortium name="The Broad Institute Genome Sequencing Center for Infectious Disease"/>
            <person name="Wu L."/>
            <person name="Ma J."/>
        </authorList>
    </citation>
    <scope>NUCLEOTIDE SEQUENCE [LARGE SCALE GENOMIC DNA]</scope>
    <source>
        <strain evidence="2">JCM 13929</strain>
    </source>
</reference>